<evidence type="ECO:0000313" key="3">
    <source>
        <dbReference type="Proteomes" id="UP000027195"/>
    </source>
</evidence>
<dbReference type="EMBL" id="KL198026">
    <property type="protein sequence ID" value="KDQ16811.1"/>
    <property type="molecule type" value="Genomic_DNA"/>
</dbReference>
<accession>A0A067MZ99</accession>
<keyword evidence="1" id="KW-1133">Transmembrane helix</keyword>
<reference evidence="3" key="1">
    <citation type="journal article" date="2014" name="Proc. Natl. Acad. Sci. U.S.A.">
        <title>Extensive sampling of basidiomycete genomes demonstrates inadequacy of the white-rot/brown-rot paradigm for wood decay fungi.</title>
        <authorList>
            <person name="Riley R."/>
            <person name="Salamov A.A."/>
            <person name="Brown D.W."/>
            <person name="Nagy L.G."/>
            <person name="Floudas D."/>
            <person name="Held B.W."/>
            <person name="Levasseur A."/>
            <person name="Lombard V."/>
            <person name="Morin E."/>
            <person name="Otillar R."/>
            <person name="Lindquist E.A."/>
            <person name="Sun H."/>
            <person name="LaButti K.M."/>
            <person name="Schmutz J."/>
            <person name="Jabbour D."/>
            <person name="Luo H."/>
            <person name="Baker S.E."/>
            <person name="Pisabarro A.G."/>
            <person name="Walton J.D."/>
            <person name="Blanchette R.A."/>
            <person name="Henrissat B."/>
            <person name="Martin F."/>
            <person name="Cullen D."/>
            <person name="Hibbett D.S."/>
            <person name="Grigoriev I.V."/>
        </authorList>
    </citation>
    <scope>NUCLEOTIDE SEQUENCE [LARGE SCALE GENOMIC DNA]</scope>
    <source>
        <strain evidence="3">FD-172 SS1</strain>
    </source>
</reference>
<dbReference type="InParanoid" id="A0A067MZ99"/>
<gene>
    <name evidence="2" type="ORF">BOTBODRAFT_241048</name>
</gene>
<keyword evidence="3" id="KW-1185">Reference proteome</keyword>
<evidence type="ECO:0000256" key="1">
    <source>
        <dbReference type="SAM" id="Phobius"/>
    </source>
</evidence>
<dbReference type="HOGENOM" id="CLU_1864793_0_0_1"/>
<name>A0A067MZ99_BOTB1</name>
<keyword evidence="1" id="KW-0812">Transmembrane</keyword>
<evidence type="ECO:0000313" key="2">
    <source>
        <dbReference type="EMBL" id="KDQ16811.1"/>
    </source>
</evidence>
<dbReference type="Proteomes" id="UP000027195">
    <property type="component" value="Unassembled WGS sequence"/>
</dbReference>
<organism evidence="2 3">
    <name type="scientific">Botryobasidium botryosum (strain FD-172 SS1)</name>
    <dbReference type="NCBI Taxonomy" id="930990"/>
    <lineage>
        <taxon>Eukaryota</taxon>
        <taxon>Fungi</taxon>
        <taxon>Dikarya</taxon>
        <taxon>Basidiomycota</taxon>
        <taxon>Agaricomycotina</taxon>
        <taxon>Agaricomycetes</taxon>
        <taxon>Cantharellales</taxon>
        <taxon>Botryobasidiaceae</taxon>
        <taxon>Botryobasidium</taxon>
    </lineage>
</organism>
<keyword evidence="1" id="KW-0472">Membrane</keyword>
<protein>
    <submittedName>
        <fullName evidence="2">Uncharacterized protein</fullName>
    </submittedName>
</protein>
<feature type="transmembrane region" description="Helical" evidence="1">
    <location>
        <begin position="105"/>
        <end position="123"/>
    </location>
</feature>
<dbReference type="AlphaFoldDB" id="A0A067MZ99"/>
<proteinExistence type="predicted"/>
<feature type="transmembrane region" description="Helical" evidence="1">
    <location>
        <begin position="39"/>
        <end position="61"/>
    </location>
</feature>
<sequence>MRVPTMLGFFFVLWFLCSYGSFVQVCSLLPFARSLISDICIAGSPACAFGDFFFFALYGYLALHSCESRPFSASRDRLPTIIHLSVSLFIYDFRLYPYPTTPCNLNASILGLLFSMALVYHHTSSLFVRNQSAVFDV</sequence>